<reference evidence="5" key="1">
    <citation type="submission" date="2015-10" db="EMBL/GenBank/DDBJ databases">
        <authorList>
            <person name="Gilbert D.G."/>
        </authorList>
    </citation>
    <scope>NUCLEOTIDE SEQUENCE</scope>
</reference>
<dbReference type="PANTHER" id="PTHR37418:SF2">
    <property type="entry name" value="3-KETO-5-AMINOHEXANOATE CLEAVAGE ENZYME"/>
    <property type="match status" value="1"/>
</dbReference>
<keyword evidence="4" id="KW-0862">Zinc</keyword>
<evidence type="ECO:0000313" key="5">
    <source>
        <dbReference type="EMBL" id="CUS53740.1"/>
    </source>
</evidence>
<dbReference type="Pfam" id="PF05853">
    <property type="entry name" value="BKACE"/>
    <property type="match status" value="1"/>
</dbReference>
<evidence type="ECO:0000256" key="1">
    <source>
        <dbReference type="ARBA" id="ARBA00001947"/>
    </source>
</evidence>
<dbReference type="PANTHER" id="PTHR37418">
    <property type="entry name" value="3-KETO-5-AMINOHEXANOATE CLEAVAGE ENZYME-RELATED"/>
    <property type="match status" value="1"/>
</dbReference>
<keyword evidence="3" id="KW-0479">Metal-binding</keyword>
<evidence type="ECO:0000256" key="2">
    <source>
        <dbReference type="ARBA" id="ARBA00022679"/>
    </source>
</evidence>
<protein>
    <recommendedName>
        <fullName evidence="6">3-keto-5-aminohexanoate cleavage enzyme</fullName>
    </recommendedName>
</protein>
<dbReference type="GO" id="GO:0043720">
    <property type="term" value="F:3-keto-5-aminohexanoate cleavage activity"/>
    <property type="evidence" value="ECO:0007669"/>
    <property type="project" value="InterPro"/>
</dbReference>
<dbReference type="GO" id="GO:0046872">
    <property type="term" value="F:metal ion binding"/>
    <property type="evidence" value="ECO:0007669"/>
    <property type="project" value="UniProtKB-KW"/>
</dbReference>
<sequence length="311" mass="34406">MATNRKVIITCASTGSIHTPTMSEYLPLTPKQIAEQSIAAAEAGAAILHLHARDPEDGRPTPDPDVFMQFLPPIKEACDAVINITTGGGHGMSVDERLAAPLRIKPEMSSLNMGSMNFGLFPLLARYDEFRYEWERAHLENSRDFIFRNTFKDIEYILEVLGEGCGTRFEFECYDIGHLYNLAHFLDRGLVKPPLFVQSIFGILGGIGADPENVTHMRRIADKLFGDQYIWSLLAGGRHQLPLVTMGAVMGGNVRVGLEDSLYAGKGRLATSNAEQVSIIRRILERLSLEIATPDEAREMLGLKGADQVDF</sequence>
<keyword evidence="2" id="KW-0808">Transferase</keyword>
<dbReference type="EMBL" id="CZRL01000098">
    <property type="protein sequence ID" value="CUS53740.1"/>
    <property type="molecule type" value="Genomic_DNA"/>
</dbReference>
<dbReference type="InterPro" id="IPR008567">
    <property type="entry name" value="BKACE"/>
</dbReference>
<proteinExistence type="predicted"/>
<name>A0A160TV43_9ZZZZ</name>
<accession>A0A160TV43</accession>
<evidence type="ECO:0008006" key="6">
    <source>
        <dbReference type="Google" id="ProtNLM"/>
    </source>
</evidence>
<dbReference type="AlphaFoldDB" id="A0A160TV43"/>
<organism evidence="5">
    <name type="scientific">hydrothermal vent metagenome</name>
    <dbReference type="NCBI Taxonomy" id="652676"/>
    <lineage>
        <taxon>unclassified sequences</taxon>
        <taxon>metagenomes</taxon>
        <taxon>ecological metagenomes</taxon>
    </lineage>
</organism>
<comment type="cofactor">
    <cofactor evidence="1">
        <name>Zn(2+)</name>
        <dbReference type="ChEBI" id="CHEBI:29105"/>
    </cofactor>
</comment>
<dbReference type="InterPro" id="IPR013785">
    <property type="entry name" value="Aldolase_TIM"/>
</dbReference>
<evidence type="ECO:0000256" key="4">
    <source>
        <dbReference type="ARBA" id="ARBA00022833"/>
    </source>
</evidence>
<dbReference type="Gene3D" id="3.20.20.70">
    <property type="entry name" value="Aldolase class I"/>
    <property type="match status" value="1"/>
</dbReference>
<gene>
    <name evidence="5" type="ORF">MGWOODY_XGa2853</name>
</gene>
<evidence type="ECO:0000256" key="3">
    <source>
        <dbReference type="ARBA" id="ARBA00022723"/>
    </source>
</evidence>